<dbReference type="PANTHER" id="PTHR47835">
    <property type="entry name" value="HFM1, ATP DEPENDENT DNA HELICASE HOMOLOG"/>
    <property type="match status" value="1"/>
</dbReference>
<comment type="catalytic activity">
    <reaction evidence="9">
        <text>ATP + H2O = ADP + phosphate + H(+)</text>
        <dbReference type="Rhea" id="RHEA:13065"/>
        <dbReference type="ChEBI" id="CHEBI:15377"/>
        <dbReference type="ChEBI" id="CHEBI:15378"/>
        <dbReference type="ChEBI" id="CHEBI:30616"/>
        <dbReference type="ChEBI" id="CHEBI:43474"/>
        <dbReference type="ChEBI" id="CHEBI:456216"/>
        <dbReference type="EC" id="5.6.2.4"/>
    </reaction>
</comment>
<evidence type="ECO:0000313" key="13">
    <source>
        <dbReference type="Proteomes" id="UP001605036"/>
    </source>
</evidence>
<gene>
    <name evidence="12" type="ORF">R1flu_001088</name>
</gene>
<evidence type="ECO:0000313" key="12">
    <source>
        <dbReference type="EMBL" id="KAL2620883.1"/>
    </source>
</evidence>
<proteinExistence type="predicted"/>
<reference evidence="12 13" key="1">
    <citation type="submission" date="2024-09" db="EMBL/GenBank/DDBJ databases">
        <title>Chromosome-scale assembly of Riccia fluitans.</title>
        <authorList>
            <person name="Paukszto L."/>
            <person name="Sawicki J."/>
            <person name="Karawczyk K."/>
            <person name="Piernik-Szablinska J."/>
            <person name="Szczecinska M."/>
            <person name="Mazdziarz M."/>
        </authorList>
    </citation>
    <scope>NUCLEOTIDE SEQUENCE [LARGE SCALE GENOMIC DNA]</scope>
    <source>
        <strain evidence="12">Rf_01</strain>
        <tissue evidence="12">Aerial parts of the thallus</tissue>
    </source>
</reference>
<name>A0ABD1Y2H6_9MARC</name>
<feature type="region of interest" description="Disordered" evidence="10">
    <location>
        <begin position="449"/>
        <end position="477"/>
    </location>
</feature>
<evidence type="ECO:0000256" key="7">
    <source>
        <dbReference type="ARBA" id="ARBA00034617"/>
    </source>
</evidence>
<dbReference type="Gene3D" id="1.10.3380.10">
    <property type="entry name" value="Sec63 N-terminal domain-like domain"/>
    <property type="match status" value="1"/>
</dbReference>
<dbReference type="GO" id="GO:0043138">
    <property type="term" value="F:3'-5' DNA helicase activity"/>
    <property type="evidence" value="ECO:0007669"/>
    <property type="project" value="UniProtKB-EC"/>
</dbReference>
<dbReference type="EC" id="5.6.2.4" evidence="8"/>
<feature type="compositionally biased region" description="Low complexity" evidence="10">
    <location>
        <begin position="614"/>
        <end position="623"/>
    </location>
</feature>
<dbReference type="InterPro" id="IPR004179">
    <property type="entry name" value="Sec63-dom"/>
</dbReference>
<dbReference type="AlphaFoldDB" id="A0ABD1Y2H6"/>
<dbReference type="InterPro" id="IPR036388">
    <property type="entry name" value="WH-like_DNA-bd_sf"/>
</dbReference>
<keyword evidence="2" id="KW-0378">Hydrolase</keyword>
<dbReference type="GO" id="GO:0016787">
    <property type="term" value="F:hydrolase activity"/>
    <property type="evidence" value="ECO:0007669"/>
    <property type="project" value="UniProtKB-KW"/>
</dbReference>
<dbReference type="InterPro" id="IPR052247">
    <property type="entry name" value="Meiotic_Crossover_Helicase"/>
</dbReference>
<feature type="region of interest" description="Disordered" evidence="10">
    <location>
        <begin position="606"/>
        <end position="633"/>
    </location>
</feature>
<sequence length="890" mass="99728">MCGRAGRPQFDDSGTVVIMTKNETKHLYNNLLSGSEPVESELLPCMAQYLNAEIVMMTVSDVGLALNWLKCSFLYIRLRKNPQRYGVQISLPGEQLEKHLKGICLRSIHELAKYGMVEMDEYGFTLRHQEPGRLMAKYYLNIETMKCITKVPERSNIQELLNTLTKAQELSWVQLRRYEKKQLNAINQETSSRVRFHVVDPKGKPKRRIQTSGEKIFVLVNDALSGEPSTLDFTMTQDVSAICTNGARITRCMSDYFIYLKRYLEAQNSLLLTKCLRQRLWEDSAYQLKQLPGIGMVTAKAFLTAGISNFEKLEGADPRLLELIAGRKYPFGDNMKSTLRTLPPKVQLVVRDTSLRIGEKREFLLELTRQESSRAWEAGKWHVADLIAGDESENSLLFHEKISPYVVPVYSKNDISAALISEEFVGMDIFHRPLSHTSLDTSIELMKPSKAQQRKRKIIDSAGPTPRSCSVQEQEPETTSKLQSIQNQQLVKDPFLSFSETSSNELLNTSDFRYRELINSTAARGEPQAYNAGPDQESGSRMTPTETDFVRLSHGTSPRGQDLRSLQSFLDDSNMFSDAGSLTAADPDIRVVGPLPYSHLQPVVREEKQHLHESPPSARSASRLADSQDHNSMEQEVCGAVRYKEDDSRKIPSGTICKPALHSPRGQDLRSLQSFLDDDMCYDDSSLTDLVDFHFQPEKERRNVMTTMPAASPVTGCTDGRDNNSVDPRGHLQIQNMVVEEKVLHGQAGVGNTSHRKAFDGGFEAGSASPEMSANPIRLDGRTINDQQTELDASSMETRQVPSSIEHHNEATGISLPHFNLGLPKSTDRQETGIRNYRAENEASATESCTYNAASDHPFTGIVYSHSVGKSSDQNVVSLGTKSLFSFLYD</sequence>
<evidence type="ECO:0000256" key="8">
    <source>
        <dbReference type="ARBA" id="ARBA00034808"/>
    </source>
</evidence>
<feature type="domain" description="SEC63" evidence="11">
    <location>
        <begin position="128"/>
        <end position="436"/>
    </location>
</feature>
<dbReference type="Gene3D" id="3.40.50.300">
    <property type="entry name" value="P-loop containing nucleotide triphosphate hydrolases"/>
    <property type="match status" value="1"/>
</dbReference>
<keyword evidence="3" id="KW-0347">Helicase</keyword>
<organism evidence="12 13">
    <name type="scientific">Riccia fluitans</name>
    <dbReference type="NCBI Taxonomy" id="41844"/>
    <lineage>
        <taxon>Eukaryota</taxon>
        <taxon>Viridiplantae</taxon>
        <taxon>Streptophyta</taxon>
        <taxon>Embryophyta</taxon>
        <taxon>Marchantiophyta</taxon>
        <taxon>Marchantiopsida</taxon>
        <taxon>Marchantiidae</taxon>
        <taxon>Marchantiales</taxon>
        <taxon>Ricciaceae</taxon>
        <taxon>Riccia</taxon>
    </lineage>
</organism>
<evidence type="ECO:0000256" key="3">
    <source>
        <dbReference type="ARBA" id="ARBA00022806"/>
    </source>
</evidence>
<keyword evidence="13" id="KW-1185">Reference proteome</keyword>
<evidence type="ECO:0000256" key="9">
    <source>
        <dbReference type="ARBA" id="ARBA00048988"/>
    </source>
</evidence>
<keyword evidence="5" id="KW-0413">Isomerase</keyword>
<dbReference type="Gene3D" id="1.10.10.10">
    <property type="entry name" value="Winged helix-like DNA-binding domain superfamily/Winged helix DNA-binding domain"/>
    <property type="match status" value="1"/>
</dbReference>
<feature type="region of interest" description="Disordered" evidence="10">
    <location>
        <begin position="523"/>
        <end position="543"/>
    </location>
</feature>
<evidence type="ECO:0000256" key="1">
    <source>
        <dbReference type="ARBA" id="ARBA00022741"/>
    </source>
</evidence>
<dbReference type="Proteomes" id="UP001605036">
    <property type="component" value="Unassembled WGS sequence"/>
</dbReference>
<feature type="compositionally biased region" description="Polar residues" evidence="10">
    <location>
        <begin position="467"/>
        <end position="477"/>
    </location>
</feature>
<dbReference type="PANTHER" id="PTHR47835:SF3">
    <property type="entry name" value="HELICASE FOR MEIOSIS 1"/>
    <property type="match status" value="1"/>
</dbReference>
<keyword evidence="1" id="KW-0547">Nucleotide-binding</keyword>
<dbReference type="SUPFAM" id="SSF158702">
    <property type="entry name" value="Sec63 N-terminal domain-like"/>
    <property type="match status" value="1"/>
</dbReference>
<evidence type="ECO:0000256" key="10">
    <source>
        <dbReference type="SAM" id="MobiDB-lite"/>
    </source>
</evidence>
<dbReference type="GO" id="GO:0051321">
    <property type="term" value="P:meiotic cell cycle"/>
    <property type="evidence" value="ECO:0007669"/>
    <property type="project" value="UniProtKB-KW"/>
</dbReference>
<dbReference type="InterPro" id="IPR057842">
    <property type="entry name" value="WH_MER3"/>
</dbReference>
<dbReference type="InterPro" id="IPR027417">
    <property type="entry name" value="P-loop_NTPase"/>
</dbReference>
<dbReference type="GO" id="GO:0005524">
    <property type="term" value="F:ATP binding"/>
    <property type="evidence" value="ECO:0007669"/>
    <property type="project" value="UniProtKB-KW"/>
</dbReference>
<evidence type="ECO:0000259" key="11">
    <source>
        <dbReference type="SMART" id="SM00973"/>
    </source>
</evidence>
<comment type="caution">
    <text evidence="12">The sequence shown here is derived from an EMBL/GenBank/DDBJ whole genome shotgun (WGS) entry which is preliminary data.</text>
</comment>
<keyword evidence="4" id="KW-0067">ATP-binding</keyword>
<evidence type="ECO:0000256" key="6">
    <source>
        <dbReference type="ARBA" id="ARBA00023254"/>
    </source>
</evidence>
<protein>
    <recommendedName>
        <fullName evidence="8">DNA 3'-5' helicase</fullName>
        <ecNumber evidence="8">5.6.2.4</ecNumber>
    </recommendedName>
</protein>
<accession>A0ABD1Y2H6</accession>
<dbReference type="SMART" id="SM00973">
    <property type="entry name" value="Sec63"/>
    <property type="match status" value="1"/>
</dbReference>
<evidence type="ECO:0000256" key="2">
    <source>
        <dbReference type="ARBA" id="ARBA00022801"/>
    </source>
</evidence>
<dbReference type="Pfam" id="PF23445">
    <property type="entry name" value="WHD_SNRNP200"/>
    <property type="match status" value="1"/>
</dbReference>
<dbReference type="EMBL" id="JBHFFA010000006">
    <property type="protein sequence ID" value="KAL2620883.1"/>
    <property type="molecule type" value="Genomic_DNA"/>
</dbReference>
<evidence type="ECO:0000256" key="4">
    <source>
        <dbReference type="ARBA" id="ARBA00022840"/>
    </source>
</evidence>
<comment type="catalytic activity">
    <reaction evidence="7">
        <text>Couples ATP hydrolysis with the unwinding of duplex DNA by translocating in the 3'-5' direction.</text>
        <dbReference type="EC" id="5.6.2.4"/>
    </reaction>
</comment>
<dbReference type="Pfam" id="PF02889">
    <property type="entry name" value="Sec63"/>
    <property type="match status" value="1"/>
</dbReference>
<dbReference type="FunFam" id="1.10.10.10:FF:000012">
    <property type="entry name" value="U5 small nuclear ribonucleoprotein helicase"/>
    <property type="match status" value="1"/>
</dbReference>
<evidence type="ECO:0000256" key="5">
    <source>
        <dbReference type="ARBA" id="ARBA00023235"/>
    </source>
</evidence>
<keyword evidence="6" id="KW-0469">Meiosis</keyword>